<feature type="domain" description="Protein kinase" evidence="11">
    <location>
        <begin position="19"/>
        <end position="299"/>
    </location>
</feature>
<dbReference type="GO" id="GO:0005524">
    <property type="term" value="F:ATP binding"/>
    <property type="evidence" value="ECO:0007669"/>
    <property type="project" value="UniProtKB-UniRule"/>
</dbReference>
<evidence type="ECO:0000256" key="2">
    <source>
        <dbReference type="ARBA" id="ARBA00022527"/>
    </source>
</evidence>
<dbReference type="GO" id="GO:0035861">
    <property type="term" value="C:site of double-strand break"/>
    <property type="evidence" value="ECO:0007669"/>
    <property type="project" value="TreeGrafter"/>
</dbReference>
<keyword evidence="2" id="KW-0723">Serine/threonine-protein kinase</keyword>
<evidence type="ECO:0000313" key="12">
    <source>
        <dbReference type="EMBL" id="KEQ79308.1"/>
    </source>
</evidence>
<dbReference type="Gene3D" id="1.10.510.10">
    <property type="entry name" value="Transferase(Phosphotransferase) domain 1"/>
    <property type="match status" value="1"/>
</dbReference>
<keyword evidence="5 12" id="KW-0418">Kinase</keyword>
<evidence type="ECO:0000256" key="3">
    <source>
        <dbReference type="ARBA" id="ARBA00022679"/>
    </source>
</evidence>
<comment type="catalytic activity">
    <reaction evidence="8">
        <text>L-seryl-[protein] + ATP = O-phospho-L-seryl-[protein] + ADP + H(+)</text>
        <dbReference type="Rhea" id="RHEA:17989"/>
        <dbReference type="Rhea" id="RHEA-COMP:9863"/>
        <dbReference type="Rhea" id="RHEA-COMP:11604"/>
        <dbReference type="ChEBI" id="CHEBI:15378"/>
        <dbReference type="ChEBI" id="CHEBI:29999"/>
        <dbReference type="ChEBI" id="CHEBI:30616"/>
        <dbReference type="ChEBI" id="CHEBI:83421"/>
        <dbReference type="ChEBI" id="CHEBI:456216"/>
        <dbReference type="EC" id="2.7.11.1"/>
    </reaction>
</comment>
<dbReference type="Proteomes" id="UP000030706">
    <property type="component" value="Unassembled WGS sequence"/>
</dbReference>
<dbReference type="PANTHER" id="PTHR43895:SF32">
    <property type="entry name" value="SERINE_THREONINE-PROTEIN KINASE CHK1"/>
    <property type="match status" value="1"/>
</dbReference>
<reference evidence="12 13" key="1">
    <citation type="journal article" date="2014" name="BMC Genomics">
        <title>Genome sequencing of four Aureobasidium pullulans varieties: biotechnological potential, stress tolerance, and description of new species.</title>
        <authorList>
            <person name="Gostin Ar C."/>
            <person name="Ohm R.A."/>
            <person name="Kogej T."/>
            <person name="Sonjak S."/>
            <person name="Turk M."/>
            <person name="Zajc J."/>
            <person name="Zalar P."/>
            <person name="Grube M."/>
            <person name="Sun H."/>
            <person name="Han J."/>
            <person name="Sharma A."/>
            <person name="Chiniquy J."/>
            <person name="Ngan C.Y."/>
            <person name="Lipzen A."/>
            <person name="Barry K."/>
            <person name="Grigoriev I.V."/>
            <person name="Gunde-Cimerman N."/>
        </authorList>
    </citation>
    <scope>NUCLEOTIDE SEQUENCE [LARGE SCALE GENOMIC DNA]</scope>
    <source>
        <strain evidence="12 13">EXF-150</strain>
    </source>
</reference>
<dbReference type="SMART" id="SM00220">
    <property type="entry name" value="S_TKc"/>
    <property type="match status" value="1"/>
</dbReference>
<dbReference type="RefSeq" id="XP_029755495.1">
    <property type="nucleotide sequence ID" value="XM_029910025.1"/>
</dbReference>
<feature type="binding site" evidence="9">
    <location>
        <position position="49"/>
    </location>
    <ligand>
        <name>ATP</name>
        <dbReference type="ChEBI" id="CHEBI:30616"/>
    </ligand>
</feature>
<dbReference type="InterPro" id="IPR011009">
    <property type="entry name" value="Kinase-like_dom_sf"/>
</dbReference>
<organism evidence="12 13">
    <name type="scientific">Aureobasidium pullulans EXF-150</name>
    <dbReference type="NCBI Taxonomy" id="1043002"/>
    <lineage>
        <taxon>Eukaryota</taxon>
        <taxon>Fungi</taxon>
        <taxon>Dikarya</taxon>
        <taxon>Ascomycota</taxon>
        <taxon>Pezizomycotina</taxon>
        <taxon>Dothideomycetes</taxon>
        <taxon>Dothideomycetidae</taxon>
        <taxon>Dothideales</taxon>
        <taxon>Saccotheciaceae</taxon>
        <taxon>Aureobasidium</taxon>
    </lineage>
</organism>
<protein>
    <recommendedName>
        <fullName evidence="1">non-specific serine/threonine protein kinase</fullName>
        <ecNumber evidence="1">2.7.11.1</ecNumber>
    </recommendedName>
</protein>
<dbReference type="GO" id="GO:0005634">
    <property type="term" value="C:nucleus"/>
    <property type="evidence" value="ECO:0007669"/>
    <property type="project" value="TreeGrafter"/>
</dbReference>
<evidence type="ECO:0000313" key="13">
    <source>
        <dbReference type="Proteomes" id="UP000030706"/>
    </source>
</evidence>
<feature type="compositionally biased region" description="Polar residues" evidence="10">
    <location>
        <begin position="333"/>
        <end position="365"/>
    </location>
</feature>
<keyword evidence="13" id="KW-1185">Reference proteome</keyword>
<dbReference type="EC" id="2.7.11.1" evidence="1"/>
<dbReference type="GO" id="GO:0004674">
    <property type="term" value="F:protein serine/threonine kinase activity"/>
    <property type="evidence" value="ECO:0007669"/>
    <property type="project" value="UniProtKB-KW"/>
</dbReference>
<dbReference type="GeneID" id="40752331"/>
<dbReference type="PROSITE" id="PS00108">
    <property type="entry name" value="PROTEIN_KINASE_ST"/>
    <property type="match status" value="1"/>
</dbReference>
<evidence type="ECO:0000256" key="9">
    <source>
        <dbReference type="PROSITE-ProRule" id="PRU10141"/>
    </source>
</evidence>
<dbReference type="InterPro" id="IPR017441">
    <property type="entry name" value="Protein_kinase_ATP_BS"/>
</dbReference>
<dbReference type="AlphaFoldDB" id="A0A074X1M8"/>
<evidence type="ECO:0000256" key="5">
    <source>
        <dbReference type="ARBA" id="ARBA00022777"/>
    </source>
</evidence>
<proteinExistence type="predicted"/>
<dbReference type="PROSITE" id="PS50011">
    <property type="entry name" value="PROTEIN_KINASE_DOM"/>
    <property type="match status" value="1"/>
</dbReference>
<gene>
    <name evidence="12" type="ORF">M438DRAFT_409609</name>
</gene>
<evidence type="ECO:0000256" key="10">
    <source>
        <dbReference type="SAM" id="MobiDB-lite"/>
    </source>
</evidence>
<dbReference type="GO" id="GO:0005737">
    <property type="term" value="C:cytoplasm"/>
    <property type="evidence" value="ECO:0007669"/>
    <property type="project" value="TreeGrafter"/>
</dbReference>
<keyword evidence="3" id="KW-0808">Transferase</keyword>
<dbReference type="GO" id="GO:0007095">
    <property type="term" value="P:mitotic G2 DNA damage checkpoint signaling"/>
    <property type="evidence" value="ECO:0007669"/>
    <property type="project" value="TreeGrafter"/>
</dbReference>
<evidence type="ECO:0000259" key="11">
    <source>
        <dbReference type="PROSITE" id="PS50011"/>
    </source>
</evidence>
<dbReference type="STRING" id="1043002.A0A074X1M8"/>
<keyword evidence="4 9" id="KW-0547">Nucleotide-binding</keyword>
<evidence type="ECO:0000256" key="8">
    <source>
        <dbReference type="ARBA" id="ARBA00048679"/>
    </source>
</evidence>
<feature type="region of interest" description="Disordered" evidence="10">
    <location>
        <begin position="332"/>
        <end position="370"/>
    </location>
</feature>
<evidence type="ECO:0000256" key="1">
    <source>
        <dbReference type="ARBA" id="ARBA00012513"/>
    </source>
</evidence>
<dbReference type="SUPFAM" id="SSF56112">
    <property type="entry name" value="Protein kinase-like (PK-like)"/>
    <property type="match status" value="1"/>
</dbReference>
<sequence>MGVPPGSQAAPLPSNLPFRLVSKTIGSGAYASIRKAVPKDKPKPVIAVKFINKDHAFRVGRLRPKQIELEISLHRQVSGHANIIRFLSHGDDQSWIWIAMELAEGGDLFDKIEADEGVGEDIAHFYFKQLINAIAWCHGKGVAHRDIKPENMLLTANGDLKLADFGLATAFLNPKTGDSKMCGLVCGSPPYIAPEIIQVGHANQKRKHGEEKFGYCPNISDIWSCAIVLFVLLVGNTPWDQPEPRKSEEFYHFCETQGRPEDDLWDKIPSDALSLLRGMLKVDVLERFKLNDIRIHSWYTRPNKFMNSKGTVSDSVSLATNMIERLHIDFTTVPDSSQSQEQPKQVESQPTPANQMSTQPNTSAFDQPYDWEAPPRLAGLTASQPVTAHDSSRVAVTHDLIAAQLSQEPHMTQFSQNHSVPLSLTQNARRFRDIVPAQSLARFYSYQALPQLLGTVRSALHTLNVPIPASAAADDKAKQAYIRIRMVDGRKQGLSGNVVLESIAEDGLVEVRFVKAKGDPLEWRRLFKRVAVLCRDAILMPRE</sequence>
<dbReference type="PANTHER" id="PTHR43895">
    <property type="entry name" value="CALCIUM/CALMODULIN-DEPENDENT PROTEIN KINASE KINASE-RELATED"/>
    <property type="match status" value="1"/>
</dbReference>
<dbReference type="InterPro" id="IPR000719">
    <property type="entry name" value="Prot_kinase_dom"/>
</dbReference>
<comment type="catalytic activity">
    <reaction evidence="7">
        <text>L-threonyl-[protein] + ATP = O-phospho-L-threonyl-[protein] + ADP + H(+)</text>
        <dbReference type="Rhea" id="RHEA:46608"/>
        <dbReference type="Rhea" id="RHEA-COMP:11060"/>
        <dbReference type="Rhea" id="RHEA-COMP:11605"/>
        <dbReference type="ChEBI" id="CHEBI:15378"/>
        <dbReference type="ChEBI" id="CHEBI:30013"/>
        <dbReference type="ChEBI" id="CHEBI:30616"/>
        <dbReference type="ChEBI" id="CHEBI:61977"/>
        <dbReference type="ChEBI" id="CHEBI:456216"/>
        <dbReference type="EC" id="2.7.11.1"/>
    </reaction>
</comment>
<accession>A0A074X1M8</accession>
<name>A0A074X1M8_AURPU</name>
<dbReference type="Pfam" id="PF00069">
    <property type="entry name" value="Pkinase"/>
    <property type="match status" value="1"/>
</dbReference>
<evidence type="ECO:0000256" key="7">
    <source>
        <dbReference type="ARBA" id="ARBA00047899"/>
    </source>
</evidence>
<dbReference type="HOGENOM" id="CLU_000288_59_8_1"/>
<dbReference type="InterPro" id="IPR008271">
    <property type="entry name" value="Ser/Thr_kinase_AS"/>
</dbReference>
<dbReference type="PROSITE" id="PS00107">
    <property type="entry name" value="PROTEIN_KINASE_ATP"/>
    <property type="match status" value="1"/>
</dbReference>
<dbReference type="OrthoDB" id="539158at2759"/>
<keyword evidence="6 9" id="KW-0067">ATP-binding</keyword>
<evidence type="ECO:0000256" key="4">
    <source>
        <dbReference type="ARBA" id="ARBA00022741"/>
    </source>
</evidence>
<dbReference type="EMBL" id="KL585007">
    <property type="protein sequence ID" value="KEQ79308.1"/>
    <property type="molecule type" value="Genomic_DNA"/>
</dbReference>
<evidence type="ECO:0000256" key="6">
    <source>
        <dbReference type="ARBA" id="ARBA00022840"/>
    </source>
</evidence>